<dbReference type="eggNOG" id="ENOG50313WV">
    <property type="taxonomic scope" value="Bacteria"/>
</dbReference>
<name>J0ZHZ9_9HYPH</name>
<dbReference type="HOGENOM" id="CLU_117070_0_0_5"/>
<evidence type="ECO:0000313" key="1">
    <source>
        <dbReference type="EMBL" id="EJF87823.1"/>
    </source>
</evidence>
<evidence type="ECO:0000313" key="2">
    <source>
        <dbReference type="Proteomes" id="UP000009017"/>
    </source>
</evidence>
<sequence length="187" mass="20389">MAVTEITLNGKKVLVNASQITSAISGIEVSLRQICKMIAPGFPLRLKAGSSLTKQQEIVALNAYDQLQELFAVKADGIAIAEAMRILSCGLKISQNSDDEGMSLAYGMALETVSKWALMETVKRILRGEVKTISDTFFPSTCEFVRLCRDLEEGLLTTASLVHKAVVNTRAKAQERRENVIPLTKTG</sequence>
<protein>
    <submittedName>
        <fullName evidence="1">Uncharacterized protein</fullName>
    </submittedName>
</protein>
<organism evidence="1 2">
    <name type="scientific">Bartonella melophagi K-2C</name>
    <dbReference type="NCBI Taxonomy" id="1094557"/>
    <lineage>
        <taxon>Bacteria</taxon>
        <taxon>Pseudomonadati</taxon>
        <taxon>Pseudomonadota</taxon>
        <taxon>Alphaproteobacteria</taxon>
        <taxon>Hyphomicrobiales</taxon>
        <taxon>Bartonellaceae</taxon>
        <taxon>Bartonella</taxon>
    </lineage>
</organism>
<dbReference type="EMBL" id="AIMA01000038">
    <property type="protein sequence ID" value="EJF87823.1"/>
    <property type="molecule type" value="Genomic_DNA"/>
</dbReference>
<keyword evidence="2" id="KW-1185">Reference proteome</keyword>
<proteinExistence type="predicted"/>
<dbReference type="AlphaFoldDB" id="J0ZHZ9"/>
<accession>J0ZHZ9</accession>
<dbReference type="PATRIC" id="fig|1094557.3.peg.1357"/>
<comment type="caution">
    <text evidence="1">The sequence shown here is derived from an EMBL/GenBank/DDBJ whole genome shotgun (WGS) entry which is preliminary data.</text>
</comment>
<reference evidence="1 2" key="1">
    <citation type="submission" date="2012-03" db="EMBL/GenBank/DDBJ databases">
        <title>The Genome Sequence of Bartonella melophagi K-2C.</title>
        <authorList>
            <consortium name="The Broad Institute Genome Sequencing Platform"/>
            <consortium name="The Broad Institute Genome Sequencing Center for Infectious Disease"/>
            <person name="Feldgarden M."/>
            <person name="Kirby J."/>
            <person name="Kosoy M."/>
            <person name="Birtles R."/>
            <person name="Probert W.S."/>
            <person name="Chiaraviglio L."/>
            <person name="Young S.K."/>
            <person name="Zeng Q."/>
            <person name="Gargeya S."/>
            <person name="Fitzgerald M."/>
            <person name="Haas B."/>
            <person name="Abouelleil A."/>
            <person name="Alvarado L."/>
            <person name="Arachchi H.M."/>
            <person name="Berlin A."/>
            <person name="Chapman S.B."/>
            <person name="Gearin G."/>
            <person name="Goldberg J."/>
            <person name="Griggs A."/>
            <person name="Gujja S."/>
            <person name="Hansen M."/>
            <person name="Heiman D."/>
            <person name="Howarth C."/>
            <person name="Larimer J."/>
            <person name="Lui A."/>
            <person name="MacDonald P.J.P."/>
            <person name="McCowen C."/>
            <person name="Montmayeur A."/>
            <person name="Murphy C."/>
            <person name="Neiman D."/>
            <person name="Pearson M."/>
            <person name="Priest M."/>
            <person name="Roberts A."/>
            <person name="Saif S."/>
            <person name="Shea T."/>
            <person name="Sisk P."/>
            <person name="Stolte C."/>
            <person name="Sykes S."/>
            <person name="Wortman J."/>
            <person name="Nusbaum C."/>
            <person name="Birren B."/>
        </authorList>
    </citation>
    <scope>NUCLEOTIDE SEQUENCE [LARGE SCALE GENOMIC DNA]</scope>
    <source>
        <strain evidence="1 2">K-2C</strain>
    </source>
</reference>
<gene>
    <name evidence="1" type="ORF">ME3_01287</name>
</gene>
<dbReference type="Proteomes" id="UP000009017">
    <property type="component" value="Unassembled WGS sequence"/>
</dbReference>